<evidence type="ECO:0000256" key="1">
    <source>
        <dbReference type="ARBA" id="ARBA00004141"/>
    </source>
</evidence>
<feature type="transmembrane region" description="Helical" evidence="7">
    <location>
        <begin position="126"/>
        <end position="147"/>
    </location>
</feature>
<organism evidence="9 10">
    <name type="scientific">Polyrhizophydium stewartii</name>
    <dbReference type="NCBI Taxonomy" id="2732419"/>
    <lineage>
        <taxon>Eukaryota</taxon>
        <taxon>Fungi</taxon>
        <taxon>Fungi incertae sedis</taxon>
        <taxon>Chytridiomycota</taxon>
        <taxon>Chytridiomycota incertae sedis</taxon>
        <taxon>Chytridiomycetes</taxon>
        <taxon>Rhizophydiales</taxon>
        <taxon>Rhizophydiales incertae sedis</taxon>
        <taxon>Polyrhizophydium</taxon>
    </lineage>
</organism>
<comment type="subcellular location">
    <subcellularLocation>
        <location evidence="1">Membrane</location>
        <topology evidence="1">Multi-pass membrane protein</topology>
    </subcellularLocation>
</comment>
<dbReference type="PRINTS" id="PR00237">
    <property type="entry name" value="GPCRRHODOPSN"/>
</dbReference>
<evidence type="ECO:0000256" key="4">
    <source>
        <dbReference type="ARBA" id="ARBA00023040"/>
    </source>
</evidence>
<name>A0ABR4MVK8_9FUNG</name>
<dbReference type="CDD" id="cd00637">
    <property type="entry name" value="7tm_classA_rhodopsin-like"/>
    <property type="match status" value="1"/>
</dbReference>
<dbReference type="SUPFAM" id="SSF81321">
    <property type="entry name" value="Family A G protein-coupled receptor-like"/>
    <property type="match status" value="1"/>
</dbReference>
<evidence type="ECO:0000313" key="9">
    <source>
        <dbReference type="EMBL" id="KAL2911279.1"/>
    </source>
</evidence>
<reference evidence="9 10" key="1">
    <citation type="submission" date="2023-09" db="EMBL/GenBank/DDBJ databases">
        <title>Pangenome analysis of Batrachochytrium dendrobatidis and related Chytrids.</title>
        <authorList>
            <person name="Yacoub M.N."/>
            <person name="Stajich J.E."/>
            <person name="James T.Y."/>
        </authorList>
    </citation>
    <scope>NUCLEOTIDE SEQUENCE [LARGE SCALE GENOMIC DNA]</scope>
    <source>
        <strain evidence="9 10">JEL0888</strain>
    </source>
</reference>
<accession>A0ABR4MVK8</accession>
<keyword evidence="3 7" id="KW-1133">Transmembrane helix</keyword>
<feature type="transmembrane region" description="Helical" evidence="7">
    <location>
        <begin position="90"/>
        <end position="114"/>
    </location>
</feature>
<evidence type="ECO:0000256" key="3">
    <source>
        <dbReference type="ARBA" id="ARBA00022989"/>
    </source>
</evidence>
<evidence type="ECO:0000256" key="5">
    <source>
        <dbReference type="ARBA" id="ARBA00023136"/>
    </source>
</evidence>
<dbReference type="InterPro" id="IPR000276">
    <property type="entry name" value="GPCR_Rhodpsn"/>
</dbReference>
<keyword evidence="4" id="KW-0807">Transducer</keyword>
<dbReference type="EMBL" id="JADGIZ020000128">
    <property type="protein sequence ID" value="KAL2911279.1"/>
    <property type="molecule type" value="Genomic_DNA"/>
</dbReference>
<keyword evidence="5 7" id="KW-0472">Membrane</keyword>
<dbReference type="Pfam" id="PF00001">
    <property type="entry name" value="7tm_1"/>
    <property type="match status" value="1"/>
</dbReference>
<evidence type="ECO:0000256" key="7">
    <source>
        <dbReference type="SAM" id="Phobius"/>
    </source>
</evidence>
<evidence type="ECO:0000313" key="10">
    <source>
        <dbReference type="Proteomes" id="UP001527925"/>
    </source>
</evidence>
<dbReference type="PROSITE" id="PS50262">
    <property type="entry name" value="G_PROTEIN_RECEP_F1_2"/>
    <property type="match status" value="1"/>
</dbReference>
<keyword evidence="2 7" id="KW-0812">Transmembrane</keyword>
<gene>
    <name evidence="9" type="ORF">HK105_209259</name>
</gene>
<feature type="transmembrane region" description="Helical" evidence="7">
    <location>
        <begin position="48"/>
        <end position="70"/>
    </location>
</feature>
<dbReference type="PANTHER" id="PTHR24240">
    <property type="entry name" value="OPSIN"/>
    <property type="match status" value="1"/>
</dbReference>
<proteinExistence type="predicted"/>
<dbReference type="Gene3D" id="1.20.1070.10">
    <property type="entry name" value="Rhodopsin 7-helix transmembrane proteins"/>
    <property type="match status" value="1"/>
</dbReference>
<keyword evidence="4" id="KW-0297">G-protein coupled receptor</keyword>
<dbReference type="InterPro" id="IPR050125">
    <property type="entry name" value="GPCR_opsins"/>
</dbReference>
<dbReference type="InterPro" id="IPR017452">
    <property type="entry name" value="GPCR_Rhodpsn_7TM"/>
</dbReference>
<feature type="domain" description="G-protein coupled receptors family 1 profile" evidence="8">
    <location>
        <begin position="27"/>
        <end position="316"/>
    </location>
</feature>
<feature type="transmembrane region" description="Helical" evidence="7">
    <location>
        <begin position="265"/>
        <end position="287"/>
    </location>
</feature>
<dbReference type="Proteomes" id="UP001527925">
    <property type="component" value="Unassembled WGS sequence"/>
</dbReference>
<protein>
    <recommendedName>
        <fullName evidence="8">G-protein coupled receptors family 1 profile domain-containing protein</fullName>
    </recommendedName>
</protein>
<evidence type="ECO:0000256" key="6">
    <source>
        <dbReference type="ARBA" id="ARBA00023170"/>
    </source>
</evidence>
<feature type="transmembrane region" description="Helical" evidence="7">
    <location>
        <begin position="172"/>
        <end position="197"/>
    </location>
</feature>
<evidence type="ECO:0000256" key="2">
    <source>
        <dbReference type="ARBA" id="ARBA00022692"/>
    </source>
</evidence>
<sequence>MPESDFDSVEGIIRGLAVCINGAAAVANIVPLTAILRTPRLLSINEVALNMSLIISDFCLSSMMTMAVATGWGNHGAFLDNRAVCQLQGIATQVFSVVSILTLLLISVNNYLVIVLEWQHLTRPQIAGCVVVSWAVIIGWACLPLAVPGGGFVKQPSEFYCELDATSTHPAAVTVLSINICAMTATPALIGLLYTLIVRKLWISSQRLSTALTSSSKGMMSEAETNKGSLTRQSAVSRNSHTSRQLITAGRSKNLQLQIALVKRALSLVLVFLLSWGAYVIMLIVEYANGKPVTQLTEAVVFLFPSLNALLNPIVLVLMDRRYREAVYDIFGQKPKP</sequence>
<keyword evidence="6" id="KW-0675">Receptor</keyword>
<evidence type="ECO:0000259" key="8">
    <source>
        <dbReference type="PROSITE" id="PS50262"/>
    </source>
</evidence>
<feature type="transmembrane region" description="Helical" evidence="7">
    <location>
        <begin position="299"/>
        <end position="319"/>
    </location>
</feature>
<feature type="transmembrane region" description="Helical" evidence="7">
    <location>
        <begin position="12"/>
        <end position="36"/>
    </location>
</feature>
<keyword evidence="10" id="KW-1185">Reference proteome</keyword>
<comment type="caution">
    <text evidence="9">The sequence shown here is derived from an EMBL/GenBank/DDBJ whole genome shotgun (WGS) entry which is preliminary data.</text>
</comment>